<proteinExistence type="predicted"/>
<evidence type="ECO:0000313" key="2">
    <source>
        <dbReference type="EMBL" id="HGY10221.1"/>
    </source>
</evidence>
<reference evidence="2" key="1">
    <citation type="journal article" date="2020" name="mSystems">
        <title>Genome- and Community-Level Interaction Insights into Carbon Utilization and Element Cycling Functions of Hydrothermarchaeota in Hydrothermal Sediment.</title>
        <authorList>
            <person name="Zhou Z."/>
            <person name="Liu Y."/>
            <person name="Xu W."/>
            <person name="Pan J."/>
            <person name="Luo Z.H."/>
            <person name="Li M."/>
        </authorList>
    </citation>
    <scope>NUCLEOTIDE SEQUENCE [LARGE SCALE GENOMIC DNA]</scope>
    <source>
        <strain evidence="2">HyVt-570</strain>
    </source>
</reference>
<evidence type="ECO:0000259" key="1">
    <source>
        <dbReference type="Pfam" id="PF01464"/>
    </source>
</evidence>
<organism evidence="2">
    <name type="scientific">Oceanithermus profundus</name>
    <dbReference type="NCBI Taxonomy" id="187137"/>
    <lineage>
        <taxon>Bacteria</taxon>
        <taxon>Thermotogati</taxon>
        <taxon>Deinococcota</taxon>
        <taxon>Deinococci</taxon>
        <taxon>Thermales</taxon>
        <taxon>Thermaceae</taxon>
        <taxon>Oceanithermus</taxon>
    </lineage>
</organism>
<feature type="domain" description="Transglycosylase SLT" evidence="1">
    <location>
        <begin position="47"/>
        <end position="171"/>
    </location>
</feature>
<feature type="non-terminal residue" evidence="2">
    <location>
        <position position="173"/>
    </location>
</feature>
<gene>
    <name evidence="2" type="ORF">ENK37_09280</name>
</gene>
<dbReference type="SUPFAM" id="SSF53955">
    <property type="entry name" value="Lysozyme-like"/>
    <property type="match status" value="1"/>
</dbReference>
<sequence>MEAKQILVLGVLLLGNLALALYRRRPEMPIELDILPERLKRFEREFSYALNKYYVDPALLAALVIQESGGNPDAYRHEPAYQAKYVTGQARWNRAREMGWTDEALATSWGLTQVLGTTAWGMGFKYPPDKILDPASNLTLGARYLRMKLDKYGNVLEALLAYNGGDGAVNAYR</sequence>
<dbReference type="InterPro" id="IPR023346">
    <property type="entry name" value="Lysozyme-like_dom_sf"/>
</dbReference>
<dbReference type="AlphaFoldDB" id="A0A7C4ZIR9"/>
<comment type="caution">
    <text evidence="2">The sequence shown here is derived from an EMBL/GenBank/DDBJ whole genome shotgun (WGS) entry which is preliminary data.</text>
</comment>
<dbReference type="Pfam" id="PF01464">
    <property type="entry name" value="SLT"/>
    <property type="match status" value="1"/>
</dbReference>
<dbReference type="PANTHER" id="PTHR37423:SF2">
    <property type="entry name" value="MEMBRANE-BOUND LYTIC MUREIN TRANSGLYCOSYLASE C"/>
    <property type="match status" value="1"/>
</dbReference>
<dbReference type="Proteomes" id="UP000885759">
    <property type="component" value="Unassembled WGS sequence"/>
</dbReference>
<dbReference type="EMBL" id="DRPZ01000237">
    <property type="protein sequence ID" value="HGY10221.1"/>
    <property type="molecule type" value="Genomic_DNA"/>
</dbReference>
<dbReference type="PANTHER" id="PTHR37423">
    <property type="entry name" value="SOLUBLE LYTIC MUREIN TRANSGLYCOSYLASE-RELATED"/>
    <property type="match status" value="1"/>
</dbReference>
<dbReference type="InterPro" id="IPR008258">
    <property type="entry name" value="Transglycosylase_SLT_dom_1"/>
</dbReference>
<name>A0A7C4ZIR9_9DEIN</name>
<protein>
    <recommendedName>
        <fullName evidence="1">Transglycosylase SLT domain-containing protein</fullName>
    </recommendedName>
</protein>
<dbReference type="Gene3D" id="1.10.530.10">
    <property type="match status" value="1"/>
</dbReference>
<accession>A0A7C4ZIR9</accession>
<dbReference type="CDD" id="cd00254">
    <property type="entry name" value="LT-like"/>
    <property type="match status" value="1"/>
</dbReference>